<name>A0ABD0LPR7_9CAEN</name>
<reference evidence="2 3" key="1">
    <citation type="journal article" date="2023" name="Sci. Data">
        <title>Genome assembly of the Korean intertidal mud-creeper Batillaria attramentaria.</title>
        <authorList>
            <person name="Patra A.K."/>
            <person name="Ho P.T."/>
            <person name="Jun S."/>
            <person name="Lee S.J."/>
            <person name="Kim Y."/>
            <person name="Won Y.J."/>
        </authorList>
    </citation>
    <scope>NUCLEOTIDE SEQUENCE [LARGE SCALE GENOMIC DNA]</scope>
    <source>
        <strain evidence="2">Wonlab-2016</strain>
    </source>
</reference>
<feature type="region of interest" description="Disordered" evidence="1">
    <location>
        <begin position="1"/>
        <end position="20"/>
    </location>
</feature>
<accession>A0ABD0LPR7</accession>
<comment type="caution">
    <text evidence="2">The sequence shown here is derived from an EMBL/GenBank/DDBJ whole genome shotgun (WGS) entry which is preliminary data.</text>
</comment>
<keyword evidence="3" id="KW-1185">Reference proteome</keyword>
<proteinExistence type="predicted"/>
<sequence>MGEAMPDQGTDRQSKPFSCRASGRFDYRLCDMQSRQHRHVDNTNNPPPTHKQSTRSGRASGETRWEVSTAGNPQHFTIPWV</sequence>
<organism evidence="2 3">
    <name type="scientific">Batillaria attramentaria</name>
    <dbReference type="NCBI Taxonomy" id="370345"/>
    <lineage>
        <taxon>Eukaryota</taxon>
        <taxon>Metazoa</taxon>
        <taxon>Spiralia</taxon>
        <taxon>Lophotrochozoa</taxon>
        <taxon>Mollusca</taxon>
        <taxon>Gastropoda</taxon>
        <taxon>Caenogastropoda</taxon>
        <taxon>Sorbeoconcha</taxon>
        <taxon>Cerithioidea</taxon>
        <taxon>Batillariidae</taxon>
        <taxon>Batillaria</taxon>
    </lineage>
</organism>
<dbReference type="Proteomes" id="UP001519460">
    <property type="component" value="Unassembled WGS sequence"/>
</dbReference>
<evidence type="ECO:0000256" key="1">
    <source>
        <dbReference type="SAM" id="MobiDB-lite"/>
    </source>
</evidence>
<protein>
    <submittedName>
        <fullName evidence="2">Uncharacterized protein</fullName>
    </submittedName>
</protein>
<feature type="region of interest" description="Disordered" evidence="1">
    <location>
        <begin position="33"/>
        <end position="81"/>
    </location>
</feature>
<evidence type="ECO:0000313" key="3">
    <source>
        <dbReference type="Proteomes" id="UP001519460"/>
    </source>
</evidence>
<dbReference type="AlphaFoldDB" id="A0ABD0LPR7"/>
<gene>
    <name evidence="2" type="ORF">BaRGS_00007695</name>
</gene>
<dbReference type="EMBL" id="JACVVK020000033">
    <property type="protein sequence ID" value="KAK7501210.1"/>
    <property type="molecule type" value="Genomic_DNA"/>
</dbReference>
<evidence type="ECO:0000313" key="2">
    <source>
        <dbReference type="EMBL" id="KAK7501210.1"/>
    </source>
</evidence>